<evidence type="ECO:0000256" key="10">
    <source>
        <dbReference type="ARBA" id="ARBA00023204"/>
    </source>
</evidence>
<accession>A0A0L0UUG6</accession>
<evidence type="ECO:0000256" key="8">
    <source>
        <dbReference type="ARBA" id="ARBA00023054"/>
    </source>
</evidence>
<evidence type="ECO:0000256" key="2">
    <source>
        <dbReference type="ARBA" id="ARBA00004286"/>
    </source>
</evidence>
<proteinExistence type="inferred from homology"/>
<keyword evidence="5" id="KW-0547">Nucleotide-binding</keyword>
<dbReference type="GO" id="GO:0016887">
    <property type="term" value="F:ATP hydrolysis activity"/>
    <property type="evidence" value="ECO:0007669"/>
    <property type="project" value="InterPro"/>
</dbReference>
<dbReference type="GO" id="GO:0003684">
    <property type="term" value="F:damaged DNA binding"/>
    <property type="evidence" value="ECO:0007669"/>
    <property type="project" value="TreeGrafter"/>
</dbReference>
<evidence type="ECO:0000259" key="13">
    <source>
        <dbReference type="Pfam" id="PF13476"/>
    </source>
</evidence>
<dbReference type="Proteomes" id="UP000054564">
    <property type="component" value="Unassembled WGS sequence"/>
</dbReference>
<evidence type="ECO:0000256" key="4">
    <source>
        <dbReference type="ARBA" id="ARBA00022454"/>
    </source>
</evidence>
<evidence type="ECO:0000256" key="3">
    <source>
        <dbReference type="ARBA" id="ARBA00006793"/>
    </source>
</evidence>
<sequence>MGSKHPPPPQDHSPVMKRVRVNEDAHRQSSVTVVEDGSGSEYEDDPDEDAYIQRAAHEYATQAPATGSVREAGSISKVILVQFMCHRYQVVELGPQINFVIGHNGSGKSAVLTAITLVLGAKANAT</sequence>
<dbReference type="InterPro" id="IPR027417">
    <property type="entry name" value="P-loop_NTPase"/>
</dbReference>
<evidence type="ECO:0000256" key="12">
    <source>
        <dbReference type="SAM" id="MobiDB-lite"/>
    </source>
</evidence>
<feature type="compositionally biased region" description="Pro residues" evidence="12">
    <location>
        <begin position="1"/>
        <end position="11"/>
    </location>
</feature>
<protein>
    <recommendedName>
        <fullName evidence="13">Rad50/SbcC-type AAA domain-containing protein</fullName>
    </recommendedName>
</protein>
<comment type="similarity">
    <text evidence="3">Belongs to the SMC family. SMC6 subfamily.</text>
</comment>
<dbReference type="EMBL" id="AJIL01000243">
    <property type="protein sequence ID" value="KNE90665.1"/>
    <property type="molecule type" value="Genomic_DNA"/>
</dbReference>
<dbReference type="GO" id="GO:0000724">
    <property type="term" value="P:double-strand break repair via homologous recombination"/>
    <property type="evidence" value="ECO:0007669"/>
    <property type="project" value="TreeGrafter"/>
</dbReference>
<comment type="caution">
    <text evidence="14">The sequence shown here is derived from an EMBL/GenBank/DDBJ whole genome shotgun (WGS) entry which is preliminary data.</text>
</comment>
<evidence type="ECO:0000256" key="1">
    <source>
        <dbReference type="ARBA" id="ARBA00004123"/>
    </source>
</evidence>
<evidence type="ECO:0000313" key="15">
    <source>
        <dbReference type="Proteomes" id="UP000054564"/>
    </source>
</evidence>
<keyword evidence="7" id="KW-0067">ATP-binding</keyword>
<organism evidence="14 15">
    <name type="scientific">Puccinia striiformis f. sp. tritici PST-78</name>
    <dbReference type="NCBI Taxonomy" id="1165861"/>
    <lineage>
        <taxon>Eukaryota</taxon>
        <taxon>Fungi</taxon>
        <taxon>Dikarya</taxon>
        <taxon>Basidiomycota</taxon>
        <taxon>Pucciniomycotina</taxon>
        <taxon>Pucciniomycetes</taxon>
        <taxon>Pucciniales</taxon>
        <taxon>Pucciniaceae</taxon>
        <taxon>Puccinia</taxon>
    </lineage>
</organism>
<feature type="region of interest" description="Disordered" evidence="12">
    <location>
        <begin position="1"/>
        <end position="47"/>
    </location>
</feature>
<dbReference type="GO" id="GO:0003697">
    <property type="term" value="F:single-stranded DNA binding"/>
    <property type="evidence" value="ECO:0007669"/>
    <property type="project" value="TreeGrafter"/>
</dbReference>
<keyword evidence="10" id="KW-0234">DNA repair</keyword>
<evidence type="ECO:0000256" key="5">
    <source>
        <dbReference type="ARBA" id="ARBA00022741"/>
    </source>
</evidence>
<dbReference type="PANTHER" id="PTHR19306:SF6">
    <property type="entry name" value="STRUCTURAL MAINTENANCE OF CHROMOSOMES PROTEIN 6"/>
    <property type="match status" value="1"/>
</dbReference>
<feature type="non-terminal residue" evidence="14">
    <location>
        <position position="126"/>
    </location>
</feature>
<reference evidence="15" key="1">
    <citation type="submission" date="2014-03" db="EMBL/GenBank/DDBJ databases">
        <title>The Genome Sequence of Puccinia striiformis f. sp. tritici PST-78.</title>
        <authorList>
            <consortium name="The Broad Institute Genome Sequencing Platform"/>
            <person name="Cuomo C."/>
            <person name="Hulbert S."/>
            <person name="Chen X."/>
            <person name="Walker B."/>
            <person name="Young S.K."/>
            <person name="Zeng Q."/>
            <person name="Gargeya S."/>
            <person name="Fitzgerald M."/>
            <person name="Haas B."/>
            <person name="Abouelleil A."/>
            <person name="Alvarado L."/>
            <person name="Arachchi H.M."/>
            <person name="Berlin A.M."/>
            <person name="Chapman S.B."/>
            <person name="Goldberg J."/>
            <person name="Griggs A."/>
            <person name="Gujja S."/>
            <person name="Hansen M."/>
            <person name="Howarth C."/>
            <person name="Imamovic A."/>
            <person name="Larimer J."/>
            <person name="McCowan C."/>
            <person name="Montmayeur A."/>
            <person name="Murphy C."/>
            <person name="Neiman D."/>
            <person name="Pearson M."/>
            <person name="Priest M."/>
            <person name="Roberts A."/>
            <person name="Saif S."/>
            <person name="Shea T."/>
            <person name="Sisk P."/>
            <person name="Sykes S."/>
            <person name="Wortman J."/>
            <person name="Nusbaum C."/>
            <person name="Birren B."/>
        </authorList>
    </citation>
    <scope>NUCLEOTIDE SEQUENCE [LARGE SCALE GENOMIC DNA]</scope>
    <source>
        <strain evidence="15">race PST-78</strain>
    </source>
</reference>
<dbReference type="Gene3D" id="3.40.50.300">
    <property type="entry name" value="P-loop containing nucleotide triphosphate hydrolases"/>
    <property type="match status" value="1"/>
</dbReference>
<evidence type="ECO:0000256" key="9">
    <source>
        <dbReference type="ARBA" id="ARBA00023172"/>
    </source>
</evidence>
<dbReference type="GO" id="GO:0030915">
    <property type="term" value="C:Smc5-Smc6 complex"/>
    <property type="evidence" value="ECO:0007669"/>
    <property type="project" value="TreeGrafter"/>
</dbReference>
<dbReference type="Pfam" id="PF13476">
    <property type="entry name" value="AAA_23"/>
    <property type="match status" value="1"/>
</dbReference>
<evidence type="ECO:0000313" key="14">
    <source>
        <dbReference type="EMBL" id="KNE90665.1"/>
    </source>
</evidence>
<dbReference type="SUPFAM" id="SSF52540">
    <property type="entry name" value="P-loop containing nucleoside triphosphate hydrolases"/>
    <property type="match status" value="1"/>
</dbReference>
<keyword evidence="8" id="KW-0175">Coiled coil</keyword>
<name>A0A0L0UUG6_9BASI</name>
<dbReference type="AlphaFoldDB" id="A0A0L0UUG6"/>
<evidence type="ECO:0000256" key="11">
    <source>
        <dbReference type="ARBA" id="ARBA00023242"/>
    </source>
</evidence>
<dbReference type="InterPro" id="IPR038729">
    <property type="entry name" value="Rad50/SbcC_AAA"/>
</dbReference>
<keyword evidence="9" id="KW-0233">DNA recombination</keyword>
<feature type="domain" description="Rad50/SbcC-type AAA" evidence="13">
    <location>
        <begin position="78"/>
        <end position="123"/>
    </location>
</feature>
<evidence type="ECO:0000256" key="6">
    <source>
        <dbReference type="ARBA" id="ARBA00022763"/>
    </source>
</evidence>
<keyword evidence="15" id="KW-1185">Reference proteome</keyword>
<dbReference type="GO" id="GO:0035861">
    <property type="term" value="C:site of double-strand break"/>
    <property type="evidence" value="ECO:0007669"/>
    <property type="project" value="TreeGrafter"/>
</dbReference>
<dbReference type="STRING" id="1165861.A0A0L0UUG6"/>
<keyword evidence="6" id="KW-0227">DNA damage</keyword>
<dbReference type="GO" id="GO:0005634">
    <property type="term" value="C:nucleus"/>
    <property type="evidence" value="ECO:0007669"/>
    <property type="project" value="UniProtKB-SubCell"/>
</dbReference>
<dbReference type="GO" id="GO:0005524">
    <property type="term" value="F:ATP binding"/>
    <property type="evidence" value="ECO:0007669"/>
    <property type="project" value="UniProtKB-KW"/>
</dbReference>
<keyword evidence="4" id="KW-0158">Chromosome</keyword>
<evidence type="ECO:0000256" key="7">
    <source>
        <dbReference type="ARBA" id="ARBA00022840"/>
    </source>
</evidence>
<comment type="subcellular location">
    <subcellularLocation>
        <location evidence="2">Chromosome</location>
    </subcellularLocation>
    <subcellularLocation>
        <location evidence="1">Nucleus</location>
    </subcellularLocation>
</comment>
<dbReference type="PANTHER" id="PTHR19306">
    <property type="entry name" value="STRUCTURAL MAINTENANCE OF CHROMOSOMES 5,6 SMC5, SMC6"/>
    <property type="match status" value="1"/>
</dbReference>
<keyword evidence="11" id="KW-0539">Nucleus</keyword>
<gene>
    <name evidence="14" type="ORF">PSTG_15877</name>
</gene>